<dbReference type="EMBL" id="LR796753">
    <property type="protein sequence ID" value="CAB4163302.1"/>
    <property type="molecule type" value="Genomic_DNA"/>
</dbReference>
<gene>
    <name evidence="1" type="ORF">UFOVP802_16</name>
</gene>
<evidence type="ECO:0000313" key="1">
    <source>
        <dbReference type="EMBL" id="CAB4163302.1"/>
    </source>
</evidence>
<reference evidence="1" key="1">
    <citation type="submission" date="2020-04" db="EMBL/GenBank/DDBJ databases">
        <authorList>
            <person name="Chiriac C."/>
            <person name="Salcher M."/>
            <person name="Ghai R."/>
            <person name="Kavagutti S V."/>
        </authorList>
    </citation>
    <scope>NUCLEOTIDE SEQUENCE</scope>
</reference>
<accession>A0A6J5NX10</accession>
<organism evidence="1">
    <name type="scientific">uncultured Caudovirales phage</name>
    <dbReference type="NCBI Taxonomy" id="2100421"/>
    <lineage>
        <taxon>Viruses</taxon>
        <taxon>Duplodnaviria</taxon>
        <taxon>Heunggongvirae</taxon>
        <taxon>Uroviricota</taxon>
        <taxon>Caudoviricetes</taxon>
        <taxon>Peduoviridae</taxon>
        <taxon>Maltschvirus</taxon>
        <taxon>Maltschvirus maltsch</taxon>
    </lineage>
</organism>
<name>A0A6J5NX10_9CAUD</name>
<protein>
    <submittedName>
        <fullName evidence="1">Uncharacterized protein</fullName>
    </submittedName>
</protein>
<sequence>MSAGLVCTRIRWQVEASRLMGEISFTYKGIETTIHDDGSTSKRATGDIECDDCHNWVAPIGTTIRDEYTGEAILWICVACRAK</sequence>
<proteinExistence type="predicted"/>